<dbReference type="Pfam" id="PF03478">
    <property type="entry name" value="Beta-prop_KIB1-4"/>
    <property type="match status" value="1"/>
</dbReference>
<dbReference type="SUPFAM" id="SSF81383">
    <property type="entry name" value="F-box domain"/>
    <property type="match status" value="1"/>
</dbReference>
<dbReference type="HOGENOM" id="CLU_019286_14_1_1"/>
<dbReference type="InterPro" id="IPR001810">
    <property type="entry name" value="F-box_dom"/>
</dbReference>
<reference evidence="2" key="2">
    <citation type="submission" date="2015-03" db="UniProtKB">
        <authorList>
            <consortium name="EnsemblPlants"/>
        </authorList>
    </citation>
    <scope>IDENTIFICATION</scope>
</reference>
<dbReference type="EnsemblPlants" id="OBART08G14560.1">
    <property type="protein sequence ID" value="OBART08G14560.1"/>
    <property type="gene ID" value="OBART08G14560"/>
</dbReference>
<dbReference type="Gene3D" id="1.20.1280.50">
    <property type="match status" value="1"/>
</dbReference>
<dbReference type="InterPro" id="IPR036047">
    <property type="entry name" value="F-box-like_dom_sf"/>
</dbReference>
<dbReference type="Gramene" id="OBART08G14560.1">
    <property type="protein sequence ID" value="OBART08G14560.1"/>
    <property type="gene ID" value="OBART08G14560"/>
</dbReference>
<reference evidence="2" key="1">
    <citation type="journal article" date="2009" name="Rice">
        <title>De Novo Next Generation Sequencing of Plant Genomes.</title>
        <authorList>
            <person name="Rounsley S."/>
            <person name="Marri P.R."/>
            <person name="Yu Y."/>
            <person name="He R."/>
            <person name="Sisneros N."/>
            <person name="Goicoechea J.L."/>
            <person name="Lee S.J."/>
            <person name="Angelova A."/>
            <person name="Kudrna D."/>
            <person name="Luo M."/>
            <person name="Affourtit J."/>
            <person name="Desany B."/>
            <person name="Knight J."/>
            <person name="Niazi F."/>
            <person name="Egholm M."/>
            <person name="Wing R.A."/>
        </authorList>
    </citation>
    <scope>NUCLEOTIDE SEQUENCE [LARGE SCALE GENOMIC DNA]</scope>
    <source>
        <strain evidence="2">cv. IRGC 105608</strain>
    </source>
</reference>
<feature type="domain" description="F-box" evidence="1">
    <location>
        <begin position="13"/>
        <end position="47"/>
    </location>
</feature>
<organism evidence="2">
    <name type="scientific">Oryza barthii</name>
    <dbReference type="NCBI Taxonomy" id="65489"/>
    <lineage>
        <taxon>Eukaryota</taxon>
        <taxon>Viridiplantae</taxon>
        <taxon>Streptophyta</taxon>
        <taxon>Embryophyta</taxon>
        <taxon>Tracheophyta</taxon>
        <taxon>Spermatophyta</taxon>
        <taxon>Magnoliopsida</taxon>
        <taxon>Liliopsida</taxon>
        <taxon>Poales</taxon>
        <taxon>Poaceae</taxon>
        <taxon>BOP clade</taxon>
        <taxon>Oryzoideae</taxon>
        <taxon>Oryzeae</taxon>
        <taxon>Oryzinae</taxon>
        <taxon>Oryza</taxon>
    </lineage>
</organism>
<dbReference type="Pfam" id="PF12937">
    <property type="entry name" value="F-box-like"/>
    <property type="match status" value="1"/>
</dbReference>
<evidence type="ECO:0000259" key="1">
    <source>
        <dbReference type="PROSITE" id="PS50181"/>
    </source>
</evidence>
<accession>A0A0D3H078</accession>
<keyword evidence="3" id="KW-1185">Reference proteome</keyword>
<dbReference type="PaxDb" id="65489-OBART08G14560.1"/>
<dbReference type="PANTHER" id="PTHR44586:SF23">
    <property type="entry name" value="F-BOX DOMAIN-CONTAINING PROTEIN"/>
    <property type="match status" value="1"/>
</dbReference>
<dbReference type="PANTHER" id="PTHR44586">
    <property type="entry name" value="F-BOX DOMAIN CONTAINING PROTEIN, EXPRESSED"/>
    <property type="match status" value="1"/>
</dbReference>
<sequence length="238" mass="26466">MAAAEVSAVVVSDSDWSRLPDDMLIEVMRSLEIPDLLSAGAVCSSWRPAYTAVRRVRLPITDKSPCLLYSCDADADDDDVATPQQRRHLQAPPTRPRYTVGSGHGWIVTADELSNLQVINPLSGVQIDLPPVTELYNVESFTDEQGNLMYNNYEDSMPHRDDPLGFPVPYHPQRLRLFLYFRVILSCSPSAGSDCVVLLLHSPDGQLSFARIGDHCWTKCPIAANNFGISSSLYQLYH</sequence>
<evidence type="ECO:0000313" key="2">
    <source>
        <dbReference type="EnsemblPlants" id="OBART08G14560.1"/>
    </source>
</evidence>
<dbReference type="Proteomes" id="UP000026960">
    <property type="component" value="Chromosome 8"/>
</dbReference>
<proteinExistence type="predicted"/>
<dbReference type="AlphaFoldDB" id="A0A0D3H078"/>
<name>A0A0D3H078_9ORYZ</name>
<protein>
    <recommendedName>
        <fullName evidence="1">F-box domain-containing protein</fullName>
    </recommendedName>
</protein>
<evidence type="ECO:0000313" key="3">
    <source>
        <dbReference type="Proteomes" id="UP000026960"/>
    </source>
</evidence>
<dbReference type="PROSITE" id="PS50181">
    <property type="entry name" value="FBOX"/>
    <property type="match status" value="1"/>
</dbReference>
<dbReference type="InterPro" id="IPR005174">
    <property type="entry name" value="KIB1-4_b-propeller"/>
</dbReference>
<dbReference type="STRING" id="65489.A0A0D3H078"/>